<proteinExistence type="predicted"/>
<protein>
    <recommendedName>
        <fullName evidence="2">IrrE N-terminal-like domain-containing protein</fullName>
    </recommendedName>
</protein>
<gene>
    <name evidence="1" type="ORF">ENN04_05790</name>
</gene>
<evidence type="ECO:0000313" key="1">
    <source>
        <dbReference type="EMBL" id="HHO74138.1"/>
    </source>
</evidence>
<accession>A0A7C5X495</accession>
<reference evidence="1" key="1">
    <citation type="journal article" date="2020" name="mSystems">
        <title>Genome- and Community-Level Interaction Insights into Carbon Utilization and Element Cycling Functions of Hydrothermarchaeota in Hydrothermal Sediment.</title>
        <authorList>
            <person name="Zhou Z."/>
            <person name="Liu Y."/>
            <person name="Xu W."/>
            <person name="Pan J."/>
            <person name="Luo Z.H."/>
            <person name="Li M."/>
        </authorList>
    </citation>
    <scope>NUCLEOTIDE SEQUENCE [LARGE SCALE GENOMIC DNA]</scope>
    <source>
        <strain evidence="1">SpSt-114</strain>
    </source>
</reference>
<evidence type="ECO:0008006" key="2">
    <source>
        <dbReference type="Google" id="ProtNLM"/>
    </source>
</evidence>
<organism evidence="1">
    <name type="scientific">Thermocrinis ruber</name>
    <dbReference type="NCBI Taxonomy" id="75906"/>
    <lineage>
        <taxon>Bacteria</taxon>
        <taxon>Pseudomonadati</taxon>
        <taxon>Aquificota</taxon>
        <taxon>Aquificia</taxon>
        <taxon>Aquificales</taxon>
        <taxon>Aquificaceae</taxon>
        <taxon>Thermocrinis</taxon>
    </lineage>
</organism>
<comment type="caution">
    <text evidence="1">The sequence shown here is derived from an EMBL/GenBank/DDBJ whole genome shotgun (WGS) entry which is preliminary data.</text>
</comment>
<name>A0A7C5X495_9AQUI</name>
<dbReference type="EMBL" id="DSAC01000070">
    <property type="protein sequence ID" value="HHO74138.1"/>
    <property type="molecule type" value="Genomic_DNA"/>
</dbReference>
<dbReference type="AlphaFoldDB" id="A0A7C5X495"/>
<sequence length="141" mass="16716">MELKVVELVRKHIDPKVFWRVLDVREQKLVLQELFRDICQLYGVEGVELVIELDPLKYRLTGGGCYVPLKRRIYLHKISLMTFLHEVAHMLLGPSERKARLWSHKVFYLAFPKLYMKNAQEGKFFHSFPIEEIVQFSEGII</sequence>